<dbReference type="Proteomes" id="UP001055811">
    <property type="component" value="Linkage Group LG05"/>
</dbReference>
<reference evidence="1 2" key="2">
    <citation type="journal article" date="2022" name="Mol. Ecol. Resour.">
        <title>The genomes of chicory, endive, great burdock and yacon provide insights into Asteraceae paleo-polyploidization history and plant inulin production.</title>
        <authorList>
            <person name="Fan W."/>
            <person name="Wang S."/>
            <person name="Wang H."/>
            <person name="Wang A."/>
            <person name="Jiang F."/>
            <person name="Liu H."/>
            <person name="Zhao H."/>
            <person name="Xu D."/>
            <person name="Zhang Y."/>
        </authorList>
    </citation>
    <scope>NUCLEOTIDE SEQUENCE [LARGE SCALE GENOMIC DNA]</scope>
    <source>
        <strain evidence="2">cv. Punajuju</strain>
        <tissue evidence="1">Leaves</tissue>
    </source>
</reference>
<sequence length="582" mass="66591">MADKPEGAATTTHITGREVIIDGLDVPSSLVYEIAHILAVAKEIQSKNPRVSYLCRFHAFERAHKLDPRSSGRGVREFKTALIQRLKTEDKTTSPPGKNSYSDEYEIQSFYLMYYKTYIDGLRHKVDCTRYIKFYQTAAVLFEVLETIAHYVKVPDELLEANKIVTENVNMYTHNIYSPEAVGSRYPEILEAHTQAAEKTETHTHNILYPESSDQVLIRRGKMKQPKHHKIPLQVIKDCTGDFNESNFIGKGGYGRVYKGILTWADYVNEVVAVKRLDFNGFQGNKEFHTEVSMLSEYQHENIITLIGFCDDNKEMILVYEYASNGSLDTYLRDTTMSGGLSWTQLLNICIGVASALDYLHNHVAEKHRIIHRDIKSANVLLDENWNAKLSDFGLARIGLANQQNTIVITNIAGTHGYNDPQYERTGFLSKESDVYSFGVVLFEVLCGRLACVCSFHDERRFLHHLARTCYKNGELETIVDNRIKKDIKPRTFTMFSAIAYQCIQETREDRPTIAEVAFQLKEARKIQVEDEEDHELFFPAADYEEDHELFFPAADYEEDHELFSPVADSFRGPGGPWPPLF</sequence>
<organism evidence="1 2">
    <name type="scientific">Cichorium intybus</name>
    <name type="common">Chicory</name>
    <dbReference type="NCBI Taxonomy" id="13427"/>
    <lineage>
        <taxon>Eukaryota</taxon>
        <taxon>Viridiplantae</taxon>
        <taxon>Streptophyta</taxon>
        <taxon>Embryophyta</taxon>
        <taxon>Tracheophyta</taxon>
        <taxon>Spermatophyta</taxon>
        <taxon>Magnoliopsida</taxon>
        <taxon>eudicotyledons</taxon>
        <taxon>Gunneridae</taxon>
        <taxon>Pentapetalae</taxon>
        <taxon>asterids</taxon>
        <taxon>campanulids</taxon>
        <taxon>Asterales</taxon>
        <taxon>Asteraceae</taxon>
        <taxon>Cichorioideae</taxon>
        <taxon>Cichorieae</taxon>
        <taxon>Cichoriinae</taxon>
        <taxon>Cichorium</taxon>
    </lineage>
</organism>
<reference evidence="2" key="1">
    <citation type="journal article" date="2022" name="Mol. Ecol. Resour.">
        <title>The genomes of chicory, endive, great burdock and yacon provide insights into Asteraceae palaeo-polyploidization history and plant inulin production.</title>
        <authorList>
            <person name="Fan W."/>
            <person name="Wang S."/>
            <person name="Wang H."/>
            <person name="Wang A."/>
            <person name="Jiang F."/>
            <person name="Liu H."/>
            <person name="Zhao H."/>
            <person name="Xu D."/>
            <person name="Zhang Y."/>
        </authorList>
    </citation>
    <scope>NUCLEOTIDE SEQUENCE [LARGE SCALE GENOMIC DNA]</scope>
    <source>
        <strain evidence="2">cv. Punajuju</strain>
    </source>
</reference>
<dbReference type="EMBL" id="CM042013">
    <property type="protein sequence ID" value="KAI3739398.1"/>
    <property type="molecule type" value="Genomic_DNA"/>
</dbReference>
<protein>
    <submittedName>
        <fullName evidence="1">Uncharacterized protein</fullName>
    </submittedName>
</protein>
<comment type="caution">
    <text evidence="1">The sequence shown here is derived from an EMBL/GenBank/DDBJ whole genome shotgun (WGS) entry which is preliminary data.</text>
</comment>
<keyword evidence="2" id="KW-1185">Reference proteome</keyword>
<gene>
    <name evidence="1" type="ORF">L2E82_29802</name>
</gene>
<evidence type="ECO:0000313" key="1">
    <source>
        <dbReference type="EMBL" id="KAI3739398.1"/>
    </source>
</evidence>
<accession>A0ACB9CZ10</accession>
<evidence type="ECO:0000313" key="2">
    <source>
        <dbReference type="Proteomes" id="UP001055811"/>
    </source>
</evidence>
<name>A0ACB9CZ10_CICIN</name>
<proteinExistence type="predicted"/>